<dbReference type="AlphaFoldDB" id="A0A0F9DGI9"/>
<comment type="caution">
    <text evidence="1">The sequence shown here is derived from an EMBL/GenBank/DDBJ whole genome shotgun (WGS) entry which is preliminary data.</text>
</comment>
<protein>
    <submittedName>
        <fullName evidence="1">Uncharacterized protein</fullName>
    </submittedName>
</protein>
<proteinExistence type="predicted"/>
<gene>
    <name evidence="1" type="ORF">LCGC14_2280680</name>
</gene>
<accession>A0A0F9DGI9</accession>
<reference evidence="1" key="1">
    <citation type="journal article" date="2015" name="Nature">
        <title>Complex archaea that bridge the gap between prokaryotes and eukaryotes.</title>
        <authorList>
            <person name="Spang A."/>
            <person name="Saw J.H."/>
            <person name="Jorgensen S.L."/>
            <person name="Zaremba-Niedzwiedzka K."/>
            <person name="Martijn J."/>
            <person name="Lind A.E."/>
            <person name="van Eijk R."/>
            <person name="Schleper C."/>
            <person name="Guy L."/>
            <person name="Ettema T.J."/>
        </authorList>
    </citation>
    <scope>NUCLEOTIDE SEQUENCE</scope>
</reference>
<name>A0A0F9DGI9_9ZZZZ</name>
<evidence type="ECO:0000313" key="1">
    <source>
        <dbReference type="EMBL" id="KKL52916.1"/>
    </source>
</evidence>
<organism evidence="1">
    <name type="scientific">marine sediment metagenome</name>
    <dbReference type="NCBI Taxonomy" id="412755"/>
    <lineage>
        <taxon>unclassified sequences</taxon>
        <taxon>metagenomes</taxon>
        <taxon>ecological metagenomes</taxon>
    </lineage>
</organism>
<dbReference type="EMBL" id="LAZR01031721">
    <property type="protein sequence ID" value="KKL52916.1"/>
    <property type="molecule type" value="Genomic_DNA"/>
</dbReference>
<sequence>MPFSMSREKLPEELLNVDATVTIVSMEYDVDKRGVHIYLTPTVAGSPTHWWLDWTQKTFWPVTLPSTMEPTACCTYQSTEIGDSGVLLGGRDGTIRRYDDSAQDDDGTNFSSYIDIGPIPMAQDGTTGTLVSLDANMAESSGDVAWSVHPALTFEAATGASSTDSGTWVAGLNARVRAIGRGQAYMLKIAGTPGSKWGMENVSAIVRTSGKKRIA</sequence>